<evidence type="ECO:0000256" key="8">
    <source>
        <dbReference type="ARBA" id="ARBA00022527"/>
    </source>
</evidence>
<dbReference type="InterPro" id="IPR011009">
    <property type="entry name" value="Kinase-like_dom_sf"/>
</dbReference>
<dbReference type="InterPro" id="IPR003591">
    <property type="entry name" value="Leu-rich_rpt_typical-subtyp"/>
</dbReference>
<keyword evidence="12 29" id="KW-0812">Transmembrane</keyword>
<evidence type="ECO:0000256" key="29">
    <source>
        <dbReference type="SAM" id="Phobius"/>
    </source>
</evidence>
<evidence type="ECO:0000256" key="22">
    <source>
        <dbReference type="ARBA" id="ARBA00023180"/>
    </source>
</evidence>
<dbReference type="PANTHER" id="PTHR45974:SF138">
    <property type="entry name" value="PROTEIN KINASE DOMAIN-CONTAINING PROTEIN"/>
    <property type="match status" value="1"/>
</dbReference>
<keyword evidence="9" id="KW-0597">Phosphoprotein</keyword>
<evidence type="ECO:0000256" key="11">
    <source>
        <dbReference type="ARBA" id="ARBA00022679"/>
    </source>
</evidence>
<keyword evidence="10" id="KW-0433">Leucine-rich repeat</keyword>
<dbReference type="PRINTS" id="PR00019">
    <property type="entry name" value="LEURICHRPT"/>
</dbReference>
<dbReference type="GO" id="GO:0005886">
    <property type="term" value="C:plasma membrane"/>
    <property type="evidence" value="ECO:0007669"/>
    <property type="project" value="UniProtKB-SubCell"/>
</dbReference>
<evidence type="ECO:0000256" key="9">
    <source>
        <dbReference type="ARBA" id="ARBA00022553"/>
    </source>
</evidence>
<dbReference type="AlphaFoldDB" id="A0A0D3FM82"/>
<keyword evidence="19 29" id="KW-1133">Transmembrane helix</keyword>
<dbReference type="GO" id="GO:0005524">
    <property type="term" value="F:ATP binding"/>
    <property type="evidence" value="ECO:0007669"/>
    <property type="project" value="UniProtKB-UniRule"/>
</dbReference>
<keyword evidence="20 29" id="KW-0472">Membrane</keyword>
<evidence type="ECO:0000256" key="2">
    <source>
        <dbReference type="ARBA" id="ARBA00001946"/>
    </source>
</evidence>
<dbReference type="InterPro" id="IPR032675">
    <property type="entry name" value="LRR_dom_sf"/>
</dbReference>
<dbReference type="FunFam" id="3.30.200.20:FF:000432">
    <property type="entry name" value="LRR receptor-like serine/threonine-protein kinase EFR"/>
    <property type="match status" value="1"/>
</dbReference>
<dbReference type="PROSITE" id="PS00108">
    <property type="entry name" value="PROTEIN_KINASE_ST"/>
    <property type="match status" value="1"/>
</dbReference>
<reference evidence="31" key="2">
    <citation type="submission" date="2015-03" db="UniProtKB">
        <authorList>
            <consortium name="EnsemblPlants"/>
        </authorList>
    </citation>
    <scope>IDENTIFICATION</scope>
</reference>
<dbReference type="Pfam" id="PF13855">
    <property type="entry name" value="LRR_8"/>
    <property type="match status" value="1"/>
</dbReference>
<dbReference type="FunFam" id="3.80.10.10:FF:000565">
    <property type="entry name" value="Leucine-rich repeat receptor-like kinase protein FLORAL ORGAN NUMBER1"/>
    <property type="match status" value="1"/>
</dbReference>
<keyword evidence="7" id="KW-1003">Cell membrane</keyword>
<keyword evidence="16" id="KW-0418">Kinase</keyword>
<comment type="function">
    <text evidence="26">The processed protein kinase Xa21 chain released by protein cleavage after X.oryzae pv. oryzae protein Ax21 detection translocates into the nucleus where it can bind and regulate WRKY62, a transcription factor. Confers resistance to the bacterial pathogen X.oryzae pv. oryzae (Xoo).</text>
</comment>
<evidence type="ECO:0000256" key="13">
    <source>
        <dbReference type="ARBA" id="ARBA00022729"/>
    </source>
</evidence>
<feature type="binding site" evidence="28">
    <location>
        <position position="764"/>
    </location>
    <ligand>
        <name>ATP</name>
        <dbReference type="ChEBI" id="CHEBI:30616"/>
    </ligand>
</feature>
<evidence type="ECO:0000256" key="1">
    <source>
        <dbReference type="ARBA" id="ARBA00001936"/>
    </source>
</evidence>
<keyword evidence="14" id="KW-0677">Repeat</keyword>
<dbReference type="PANTHER" id="PTHR45974">
    <property type="entry name" value="RECEPTOR-LIKE PROTEIN 55"/>
    <property type="match status" value="1"/>
</dbReference>
<evidence type="ECO:0000256" key="10">
    <source>
        <dbReference type="ARBA" id="ARBA00022614"/>
    </source>
</evidence>
<keyword evidence="17" id="KW-0256">Endoplasmic reticulum</keyword>
<evidence type="ECO:0000256" key="3">
    <source>
        <dbReference type="ARBA" id="ARBA00004162"/>
    </source>
</evidence>
<dbReference type="Pfam" id="PF00069">
    <property type="entry name" value="Pkinase"/>
    <property type="match status" value="1"/>
</dbReference>
<evidence type="ECO:0000256" key="5">
    <source>
        <dbReference type="ARBA" id="ARBA00008684"/>
    </source>
</evidence>
<dbReference type="PROSITE" id="PS50011">
    <property type="entry name" value="PROTEIN_KINASE_DOM"/>
    <property type="match status" value="1"/>
</dbReference>
<protein>
    <recommendedName>
        <fullName evidence="27">Receptor kinase-like protein Xa21</fullName>
        <ecNumber evidence="6">2.7.11.1</ecNumber>
    </recommendedName>
</protein>
<dbReference type="PaxDb" id="65489-OBART03G28910.1"/>
<dbReference type="Proteomes" id="UP000026960">
    <property type="component" value="Chromosome 3"/>
</dbReference>
<comment type="catalytic activity">
    <reaction evidence="24">
        <text>L-seryl-[protein] + ATP = O-phospho-L-seryl-[protein] + ADP + H(+)</text>
        <dbReference type="Rhea" id="RHEA:17989"/>
        <dbReference type="Rhea" id="RHEA-COMP:9863"/>
        <dbReference type="Rhea" id="RHEA-COMP:11604"/>
        <dbReference type="ChEBI" id="CHEBI:15378"/>
        <dbReference type="ChEBI" id="CHEBI:29999"/>
        <dbReference type="ChEBI" id="CHEBI:30616"/>
        <dbReference type="ChEBI" id="CHEBI:83421"/>
        <dbReference type="ChEBI" id="CHEBI:456216"/>
        <dbReference type="EC" id="2.7.11.1"/>
    </reaction>
</comment>
<evidence type="ECO:0000256" key="14">
    <source>
        <dbReference type="ARBA" id="ARBA00022737"/>
    </source>
</evidence>
<dbReference type="InterPro" id="IPR055414">
    <property type="entry name" value="LRR_R13L4/SHOC2-like"/>
</dbReference>
<evidence type="ECO:0000256" key="15">
    <source>
        <dbReference type="ARBA" id="ARBA00022741"/>
    </source>
</evidence>
<evidence type="ECO:0000256" key="20">
    <source>
        <dbReference type="ARBA" id="ARBA00023136"/>
    </source>
</evidence>
<evidence type="ECO:0000256" key="24">
    <source>
        <dbReference type="ARBA" id="ARBA00048679"/>
    </source>
</evidence>
<dbReference type="eggNOG" id="ENOG502QPYS">
    <property type="taxonomic scope" value="Eukaryota"/>
</dbReference>
<dbReference type="EC" id="2.7.11.1" evidence="6"/>
<evidence type="ECO:0000256" key="25">
    <source>
        <dbReference type="ARBA" id="ARBA00054320"/>
    </source>
</evidence>
<keyword evidence="15 28" id="KW-0547">Nucleotide-binding</keyword>
<keyword evidence="8" id="KW-0723">Serine/threonine-protein kinase</keyword>
<evidence type="ECO:0000256" key="17">
    <source>
        <dbReference type="ARBA" id="ARBA00022824"/>
    </source>
</evidence>
<evidence type="ECO:0000256" key="23">
    <source>
        <dbReference type="ARBA" id="ARBA00047899"/>
    </source>
</evidence>
<evidence type="ECO:0000313" key="31">
    <source>
        <dbReference type="EnsemblPlants" id="OBART03G28910.1"/>
    </source>
</evidence>
<dbReference type="GO" id="GO:0004674">
    <property type="term" value="F:protein serine/threonine kinase activity"/>
    <property type="evidence" value="ECO:0007669"/>
    <property type="project" value="UniProtKB-KW"/>
</dbReference>
<evidence type="ECO:0000256" key="6">
    <source>
        <dbReference type="ARBA" id="ARBA00012513"/>
    </source>
</evidence>
<dbReference type="PROSITE" id="PS51450">
    <property type="entry name" value="LRR"/>
    <property type="match status" value="1"/>
</dbReference>
<dbReference type="STRING" id="65489.A0A0D3FM82"/>
<keyword evidence="22" id="KW-0325">Glycoprotein</keyword>
<comment type="cofactor">
    <cofactor evidence="2">
        <name>Mg(2+)</name>
        <dbReference type="ChEBI" id="CHEBI:18420"/>
    </cofactor>
</comment>
<evidence type="ECO:0000256" key="7">
    <source>
        <dbReference type="ARBA" id="ARBA00022475"/>
    </source>
</evidence>
<comment type="similarity">
    <text evidence="5">Belongs to the protein kinase superfamily. Ser/Thr protein kinase family.</text>
</comment>
<dbReference type="SMART" id="SM00220">
    <property type="entry name" value="S_TKc"/>
    <property type="match status" value="1"/>
</dbReference>
<dbReference type="SUPFAM" id="SSF56112">
    <property type="entry name" value="Protein kinase-like (PK-like)"/>
    <property type="match status" value="1"/>
</dbReference>
<evidence type="ECO:0000256" key="4">
    <source>
        <dbReference type="ARBA" id="ARBA00004389"/>
    </source>
</evidence>
<evidence type="ECO:0000256" key="12">
    <source>
        <dbReference type="ARBA" id="ARBA00022692"/>
    </source>
</evidence>
<evidence type="ECO:0000256" key="16">
    <source>
        <dbReference type="ARBA" id="ARBA00022777"/>
    </source>
</evidence>
<evidence type="ECO:0000256" key="21">
    <source>
        <dbReference type="ARBA" id="ARBA00023170"/>
    </source>
</evidence>
<comment type="function">
    <text evidence="25">Receptor kinase that detects X.oryzae pv. oryzae protein Ax21 to promote innate immunity. Following X.oryzae pv. oryzae protein Ax21 detection, undergoes cleavage, releasing the processed protein kinase Xa21 chain.</text>
</comment>
<dbReference type="Gramene" id="OBART03G28910.1">
    <property type="protein sequence ID" value="OBART03G28910.1"/>
    <property type="gene ID" value="OBART03G28910"/>
</dbReference>
<dbReference type="SUPFAM" id="SSF52058">
    <property type="entry name" value="L domain-like"/>
    <property type="match status" value="2"/>
</dbReference>
<keyword evidence="18 28" id="KW-0067">ATP-binding</keyword>
<sequence length="1055" mass="114852">MPGHQVAPLVNIVCRNVYALRFAGNEGVMSVNQPVNLTMLVPWALLLLSYGVGSVRCATVPGNNTDVLSLLEFKATTNDPRGALSSWNTSIHYCGWSGVTCNPKNRGRVTTLNLANQGLSGQIAFSIGNLTVLHTLNLSNNQFVGQIPPLNNLQKLQFLDLSRNSLDGVIPDSLTNCSNLRELNLHTNFIAGTIPPKIGSLSKLVQLAVFSNNLTGTIPTTIRNCTRLERLDLGSNQLEGIIPDELGHLSNISMLFLGGNWLSGGIPASLFQLSALRILDLDTNMLNKTLPPNMGDLLPNLQKLNLAGNMFEGQIPDSLGNASGLDWIGLSENKFSGKVPSSFGKLSKLYSLNLGHNMLEARDSQSWAFLNALTNCSLLQVLSLVQNNLEGVIPNSVGNLSPRLQTLAMGWNYLSGEVPPSISNLNGLTTLGLRSNNLSGKIGEWIGNIENLQVLHLQENNFVGPIPSSIGDLTELLSLVLAKNKFEGPIPPKLGNLRQIAQLNLSYNKLEGSIPQDILTLPRLRKCALSYNNLNGTIPADLSKLQQLTDLYLSSNALNGDIPDSLGQCGSLQTIQMDQNFLTGNIPVSFANLTSISNLNLSHNNLSGTIPVTLSGLRYLTQLDISYNHLNGKVPGNGVFENATAVSLQGNWGLCGGATELHLPSCQSISNRAERQYYLMKILIPLFGFMSLILLVYILFVVKKASTGKYMQQSPFGKQFPKVTYKDLAQATRNFSESNLVGRGSYGSVYRGKLKEPDMEVAVKVFDLETRGAERSFMSECEALRSIQHRNLLPIITACSTVDTTGNVFKALVYAFMSNGNLDSWLHKKGDGKASKRLGLIQRISIAVNIADALDYLHNDCGRPIVHCDIKPSNILLDDDMNALLGDFGIATFYVESQSASTGTISSLGVKGTIGYIGPEYAGGGRHVSTTGDVYSYGIVLLEMMTGKRPTDPIFKDGLDIVNFVASNFPHQIFQVIDAHLMEEYHEFVQANMVSENAFHQCLASLLQVALSCAQPLPGERMNMKEVATKMNEIKTSHLGWKLKRHASPERTKPE</sequence>
<dbReference type="FunFam" id="3.80.10.10:FF:000317">
    <property type="entry name" value="Inactive leucine-rich repeat receptor-like protein kinase"/>
    <property type="match status" value="1"/>
</dbReference>
<dbReference type="Pfam" id="PF08263">
    <property type="entry name" value="LRRNT_2"/>
    <property type="match status" value="1"/>
</dbReference>
<feature type="domain" description="Protein kinase" evidence="30">
    <location>
        <begin position="735"/>
        <end position="1034"/>
    </location>
</feature>
<comment type="subcellular location">
    <subcellularLocation>
        <location evidence="3">Cell membrane</location>
        <topology evidence="3">Single-pass membrane protein</topology>
    </subcellularLocation>
    <subcellularLocation>
        <location evidence="4">Endoplasmic reticulum membrane</location>
        <topology evidence="4">Single-pass membrane protein</topology>
    </subcellularLocation>
</comment>
<evidence type="ECO:0000256" key="27">
    <source>
        <dbReference type="ARBA" id="ARBA00072040"/>
    </source>
</evidence>
<comment type="cofactor">
    <cofactor evidence="1">
        <name>Mn(2+)</name>
        <dbReference type="ChEBI" id="CHEBI:29035"/>
    </cofactor>
</comment>
<reference evidence="31" key="1">
    <citation type="journal article" date="2009" name="Rice">
        <title>De Novo Next Generation Sequencing of Plant Genomes.</title>
        <authorList>
            <person name="Rounsley S."/>
            <person name="Marri P.R."/>
            <person name="Yu Y."/>
            <person name="He R."/>
            <person name="Sisneros N."/>
            <person name="Goicoechea J.L."/>
            <person name="Lee S.J."/>
            <person name="Angelova A."/>
            <person name="Kudrna D."/>
            <person name="Luo M."/>
            <person name="Affourtit J."/>
            <person name="Desany B."/>
            <person name="Knight J."/>
            <person name="Niazi F."/>
            <person name="Egholm M."/>
            <person name="Wing R.A."/>
        </authorList>
    </citation>
    <scope>NUCLEOTIDE SEQUENCE [LARGE SCALE GENOMIC DNA]</scope>
    <source>
        <strain evidence="31">cv. IRGC 105608</strain>
    </source>
</reference>
<dbReference type="Gene3D" id="3.30.200.20">
    <property type="entry name" value="Phosphorylase Kinase, domain 1"/>
    <property type="match status" value="1"/>
</dbReference>
<comment type="catalytic activity">
    <reaction evidence="23">
        <text>L-threonyl-[protein] + ATP = O-phospho-L-threonyl-[protein] + ADP + H(+)</text>
        <dbReference type="Rhea" id="RHEA:46608"/>
        <dbReference type="Rhea" id="RHEA-COMP:11060"/>
        <dbReference type="Rhea" id="RHEA-COMP:11605"/>
        <dbReference type="ChEBI" id="CHEBI:15378"/>
        <dbReference type="ChEBI" id="CHEBI:30013"/>
        <dbReference type="ChEBI" id="CHEBI:30616"/>
        <dbReference type="ChEBI" id="CHEBI:61977"/>
        <dbReference type="ChEBI" id="CHEBI:456216"/>
        <dbReference type="EC" id="2.7.11.1"/>
    </reaction>
</comment>
<dbReference type="InterPro" id="IPR001611">
    <property type="entry name" value="Leu-rich_rpt"/>
</dbReference>
<keyword evidence="11" id="KW-0808">Transferase</keyword>
<accession>A0A0D3FM82</accession>
<evidence type="ECO:0000256" key="18">
    <source>
        <dbReference type="ARBA" id="ARBA00022840"/>
    </source>
</evidence>
<dbReference type="InterPro" id="IPR000719">
    <property type="entry name" value="Prot_kinase_dom"/>
</dbReference>
<dbReference type="Pfam" id="PF23598">
    <property type="entry name" value="LRR_14"/>
    <property type="match status" value="1"/>
</dbReference>
<dbReference type="SMART" id="SM00369">
    <property type="entry name" value="LRR_TYP"/>
    <property type="match status" value="10"/>
</dbReference>
<dbReference type="PROSITE" id="PS00107">
    <property type="entry name" value="PROTEIN_KINASE_ATP"/>
    <property type="match status" value="1"/>
</dbReference>
<name>A0A0D3FM82_9ORYZ</name>
<organism evidence="31">
    <name type="scientific">Oryza barthii</name>
    <dbReference type="NCBI Taxonomy" id="65489"/>
    <lineage>
        <taxon>Eukaryota</taxon>
        <taxon>Viridiplantae</taxon>
        <taxon>Streptophyta</taxon>
        <taxon>Embryophyta</taxon>
        <taxon>Tracheophyta</taxon>
        <taxon>Spermatophyta</taxon>
        <taxon>Magnoliopsida</taxon>
        <taxon>Liliopsida</taxon>
        <taxon>Poales</taxon>
        <taxon>Poaceae</taxon>
        <taxon>BOP clade</taxon>
        <taxon>Oryzoideae</taxon>
        <taxon>Oryzeae</taxon>
        <taxon>Oryzinae</taxon>
        <taxon>Oryza</taxon>
    </lineage>
</organism>
<evidence type="ECO:0000256" key="19">
    <source>
        <dbReference type="ARBA" id="ARBA00022989"/>
    </source>
</evidence>
<evidence type="ECO:0000256" key="26">
    <source>
        <dbReference type="ARBA" id="ARBA00056628"/>
    </source>
</evidence>
<dbReference type="Pfam" id="PF00560">
    <property type="entry name" value="LRR_1"/>
    <property type="match status" value="5"/>
</dbReference>
<evidence type="ECO:0000259" key="30">
    <source>
        <dbReference type="PROSITE" id="PS50011"/>
    </source>
</evidence>
<feature type="transmembrane region" description="Helical" evidence="29">
    <location>
        <begin position="677"/>
        <end position="702"/>
    </location>
</feature>
<dbReference type="InterPro" id="IPR008271">
    <property type="entry name" value="Ser/Thr_kinase_AS"/>
</dbReference>
<evidence type="ECO:0000313" key="32">
    <source>
        <dbReference type="Proteomes" id="UP000026960"/>
    </source>
</evidence>
<evidence type="ECO:0000256" key="28">
    <source>
        <dbReference type="PROSITE-ProRule" id="PRU10141"/>
    </source>
</evidence>
<dbReference type="InterPro" id="IPR013210">
    <property type="entry name" value="LRR_N_plant-typ"/>
</dbReference>
<keyword evidence="21" id="KW-0675">Receptor</keyword>
<dbReference type="HOGENOM" id="CLU_000288_22_0_1"/>
<dbReference type="GO" id="GO:0005789">
    <property type="term" value="C:endoplasmic reticulum membrane"/>
    <property type="evidence" value="ECO:0007669"/>
    <property type="project" value="UniProtKB-SubCell"/>
</dbReference>
<dbReference type="Gene3D" id="3.80.10.10">
    <property type="entry name" value="Ribonuclease Inhibitor"/>
    <property type="match status" value="3"/>
</dbReference>
<keyword evidence="32" id="KW-1185">Reference proteome</keyword>
<dbReference type="EnsemblPlants" id="OBART03G28910.1">
    <property type="protein sequence ID" value="OBART03G28910.1"/>
    <property type="gene ID" value="OBART03G28910"/>
</dbReference>
<proteinExistence type="inferred from homology"/>
<dbReference type="FunFam" id="1.10.510.10:FF:000358">
    <property type="entry name" value="Putative leucine-rich repeat receptor-like serine/threonine-protein kinase"/>
    <property type="match status" value="1"/>
</dbReference>
<keyword evidence="13" id="KW-0732">Signal</keyword>
<dbReference type="InterPro" id="IPR017441">
    <property type="entry name" value="Protein_kinase_ATP_BS"/>
</dbReference>
<dbReference type="Gene3D" id="1.10.510.10">
    <property type="entry name" value="Transferase(Phosphotransferase) domain 1"/>
    <property type="match status" value="1"/>
</dbReference>
<dbReference type="FunFam" id="3.80.10.10:FF:000383">
    <property type="entry name" value="Leucine-rich repeat receptor protein kinase EMS1"/>
    <property type="match status" value="2"/>
</dbReference>